<feature type="region of interest" description="Disordered" evidence="1">
    <location>
        <begin position="239"/>
        <end position="261"/>
    </location>
</feature>
<dbReference type="InterPro" id="IPR036865">
    <property type="entry name" value="CRAL-TRIO_dom_sf"/>
</dbReference>
<feature type="domain" description="CRAL-TRIO" evidence="2">
    <location>
        <begin position="75"/>
        <end position="224"/>
    </location>
</feature>
<protein>
    <recommendedName>
        <fullName evidence="2">CRAL-TRIO domain-containing protein</fullName>
    </recommendedName>
</protein>
<dbReference type="AlphaFoldDB" id="A0ABD1ZLX4"/>
<sequence length="261" mass="29734">MQPSGRKKSLAFGFPSHVTSELISFQTRQNPRSENRRLKLAVMAVTEEESGKAEMEGAQAASSAAFRYADEDFSDLEELQVLRLEGVDKQGRKIIRIVGKFLPATAITRERLKVYITNKLTGEVKDSACCIVYFHSRVDRGENSPGMLYMRQIYEDLPLALRQQLGAIYVVHPGLKSRLILATFGRFFLSEGFYQKVVYISRVEFLLDYMKKGQVEVPEFVKEHDDDLENRPLMDYGLESADPRGVVDGSGSRVWSRQPYY</sequence>
<reference evidence="3 4" key="1">
    <citation type="submission" date="2024-09" db="EMBL/GenBank/DDBJ databases">
        <title>Chromosome-scale assembly of Riccia fluitans.</title>
        <authorList>
            <person name="Paukszto L."/>
            <person name="Sawicki J."/>
            <person name="Karawczyk K."/>
            <person name="Piernik-Szablinska J."/>
            <person name="Szczecinska M."/>
            <person name="Mazdziarz M."/>
        </authorList>
    </citation>
    <scope>NUCLEOTIDE SEQUENCE [LARGE SCALE GENOMIC DNA]</scope>
    <source>
        <strain evidence="3">Rf_01</strain>
        <tissue evidence="3">Aerial parts of the thallus</tissue>
    </source>
</reference>
<keyword evidence="4" id="KW-1185">Reference proteome</keyword>
<dbReference type="Pfam" id="PF13716">
    <property type="entry name" value="CRAL_TRIO_2"/>
    <property type="match status" value="1"/>
</dbReference>
<comment type="caution">
    <text evidence="3">The sequence shown here is derived from an EMBL/GenBank/DDBJ whole genome shotgun (WGS) entry which is preliminary data.</text>
</comment>
<dbReference type="CDD" id="cd00170">
    <property type="entry name" value="SEC14"/>
    <property type="match status" value="1"/>
</dbReference>
<accession>A0ABD1ZLX4</accession>
<gene>
    <name evidence="3" type="ORF">R1flu_020583</name>
</gene>
<dbReference type="InterPro" id="IPR001251">
    <property type="entry name" value="CRAL-TRIO_dom"/>
</dbReference>
<dbReference type="SMART" id="SM00516">
    <property type="entry name" value="SEC14"/>
    <property type="match status" value="1"/>
</dbReference>
<dbReference type="PANTHER" id="PTHR48411">
    <property type="entry name" value="OS01G0948300 PROTEIN"/>
    <property type="match status" value="1"/>
</dbReference>
<evidence type="ECO:0000313" key="3">
    <source>
        <dbReference type="EMBL" id="KAL2652455.1"/>
    </source>
</evidence>
<evidence type="ECO:0000259" key="2">
    <source>
        <dbReference type="SMART" id="SM00516"/>
    </source>
</evidence>
<name>A0ABD1ZLX4_9MARC</name>
<organism evidence="3 4">
    <name type="scientific">Riccia fluitans</name>
    <dbReference type="NCBI Taxonomy" id="41844"/>
    <lineage>
        <taxon>Eukaryota</taxon>
        <taxon>Viridiplantae</taxon>
        <taxon>Streptophyta</taxon>
        <taxon>Embryophyta</taxon>
        <taxon>Marchantiophyta</taxon>
        <taxon>Marchantiopsida</taxon>
        <taxon>Marchantiidae</taxon>
        <taxon>Marchantiales</taxon>
        <taxon>Ricciaceae</taxon>
        <taxon>Riccia</taxon>
    </lineage>
</organism>
<evidence type="ECO:0000313" key="4">
    <source>
        <dbReference type="Proteomes" id="UP001605036"/>
    </source>
</evidence>
<dbReference type="PANTHER" id="PTHR48411:SF1">
    <property type="entry name" value="OS01G0948300 PROTEIN"/>
    <property type="match status" value="1"/>
</dbReference>
<proteinExistence type="predicted"/>
<evidence type="ECO:0000256" key="1">
    <source>
        <dbReference type="SAM" id="MobiDB-lite"/>
    </source>
</evidence>
<dbReference type="EMBL" id="JBHFFA010000001">
    <property type="protein sequence ID" value="KAL2652455.1"/>
    <property type="molecule type" value="Genomic_DNA"/>
</dbReference>
<dbReference type="SUPFAM" id="SSF52087">
    <property type="entry name" value="CRAL/TRIO domain"/>
    <property type="match status" value="1"/>
</dbReference>
<dbReference type="Proteomes" id="UP001605036">
    <property type="component" value="Unassembled WGS sequence"/>
</dbReference>
<dbReference type="Gene3D" id="3.40.525.10">
    <property type="entry name" value="CRAL-TRIO lipid binding domain"/>
    <property type="match status" value="1"/>
</dbReference>